<sequence>MRERVICVFILFNINTLTVCSQRKITEDDIKLYREKVVSMFHHAYDGYIKYAYPYDELRPLTCDGHDTWGSYSLTLIDALDTLAIMGNYTEFRRVAELVIDKMNFDLDINASVFETNIRILGGLLSAHLFTKRAGMEVEPGWPCTGPLLRLAEDVARRLLPAFDTPTGMPYGTVNLRHGVPKGETTVTCTAGVGTFLIEFGTLSRLIGDPVFEKVAVRALRALWNAKSSLDLVGNHIDVATGKWTALDSGIGGGIDSYFEYLVKGAIMFDIPELLEHFRVYEKAIVKHVKREDWYMWAHMSKGGITLPMFTSLDAYWPGIQSLLGDVDSAMKTIHNFHQVWRQFGFLPEYYNIPKSEAHTGREGYPLRPELIESAVYLYQATKDPFLLEIGIDMLEAIEHSTKTKCGYATVKNVNTHQLDNRMESFFLAETTKYLYLLFDPDNFIHNNGSRGTVIQTPNGECVIDAGGYFFTSEAHPIDAASVYCCSTQKKQDDAVLQKMHDNLNLLSLFNIEDEETRFRGQKLKSFTQDLHGDKLGELSYELPSDGLSSENGFQNSVIEILSNYLKTSDNADNTLLKLGASLELLKTQISKLESTKSKHTENFMSDVEVEVDLRKTTNGENVEESVGLKDSMKSESVSNTEQQKGDRQFKPEPPIPTSKVVPDKAEAPPSGLKEEIVKGLGGGTDLSTDGDSLEKDKTVEHHESITNDSKRIQSESENRNMQQAEAPKTVVLSVKTDSTGQASVQTSDKVQSNAKHVHHINNFKTKPELMVCKAQPFHMRLSVRDCSLRIDHADISLNIFQVQFMLSVSYIVPDDRII</sequence>
<protein>
    <recommendedName>
        <fullName evidence="8">alpha-1,2-Mannosidase</fullName>
        <ecNumber evidence="8">3.2.1.-</ecNumber>
    </recommendedName>
</protein>
<evidence type="ECO:0000256" key="4">
    <source>
        <dbReference type="ARBA" id="ARBA00023180"/>
    </source>
</evidence>
<evidence type="ECO:0000256" key="2">
    <source>
        <dbReference type="ARBA" id="ARBA00007658"/>
    </source>
</evidence>
<keyword evidence="8" id="KW-0326">Glycosidase</keyword>
<dbReference type="InterPro" id="IPR001382">
    <property type="entry name" value="Glyco_hydro_47"/>
</dbReference>
<dbReference type="PANTHER" id="PTHR45679">
    <property type="entry name" value="ER DEGRADATION-ENHANCING ALPHA-MANNOSIDASE-LIKE PROTEIN 2"/>
    <property type="match status" value="1"/>
</dbReference>
<dbReference type="GO" id="GO:1904380">
    <property type="term" value="P:endoplasmic reticulum mannose trimming"/>
    <property type="evidence" value="ECO:0007669"/>
    <property type="project" value="InterPro"/>
</dbReference>
<dbReference type="InterPro" id="IPR044674">
    <property type="entry name" value="EDEM1/2/3"/>
</dbReference>
<dbReference type="InterPro" id="IPR036026">
    <property type="entry name" value="Seven-hairpin_glycosidases"/>
</dbReference>
<dbReference type="Proteomes" id="UP000005408">
    <property type="component" value="Unassembled WGS sequence"/>
</dbReference>
<dbReference type="PANTHER" id="PTHR45679:SF6">
    <property type="entry name" value="ER DEGRADATION-ENHANCING ALPHA-MANNOSIDASE-LIKE PROTEIN 2"/>
    <property type="match status" value="1"/>
</dbReference>
<feature type="region of interest" description="Disordered" evidence="9">
    <location>
        <begin position="615"/>
        <end position="727"/>
    </location>
</feature>
<dbReference type="GO" id="GO:0016020">
    <property type="term" value="C:membrane"/>
    <property type="evidence" value="ECO:0007669"/>
    <property type="project" value="InterPro"/>
</dbReference>
<dbReference type="GO" id="GO:0044322">
    <property type="term" value="C:endoplasmic reticulum quality control compartment"/>
    <property type="evidence" value="ECO:0007669"/>
    <property type="project" value="GOC"/>
</dbReference>
<accession>A0A8W8NAZ9</accession>
<feature type="active site" description="Proton donor" evidence="6">
    <location>
        <position position="349"/>
    </location>
</feature>
<name>A0A8W8NAZ9_MAGGI</name>
<keyword evidence="7" id="KW-0106">Calcium</keyword>
<keyword evidence="7" id="KW-0479">Metal-binding</keyword>
<evidence type="ECO:0000256" key="6">
    <source>
        <dbReference type="PIRSR" id="PIRSR601382-1"/>
    </source>
</evidence>
<dbReference type="GO" id="GO:0005509">
    <property type="term" value="F:calcium ion binding"/>
    <property type="evidence" value="ECO:0007669"/>
    <property type="project" value="InterPro"/>
</dbReference>
<evidence type="ECO:0000256" key="9">
    <source>
        <dbReference type="SAM" id="MobiDB-lite"/>
    </source>
</evidence>
<keyword evidence="4" id="KW-0325">Glycoprotein</keyword>
<comment type="subcellular location">
    <subcellularLocation>
        <location evidence="1">Endoplasmic reticulum</location>
    </subcellularLocation>
</comment>
<comment type="similarity">
    <text evidence="2 8">Belongs to the glycosyl hydrolase 47 family.</text>
</comment>
<evidence type="ECO:0000256" key="5">
    <source>
        <dbReference type="ARBA" id="ARBA00054385"/>
    </source>
</evidence>
<evidence type="ECO:0000256" key="3">
    <source>
        <dbReference type="ARBA" id="ARBA00022824"/>
    </source>
</evidence>
<evidence type="ECO:0000256" key="10">
    <source>
        <dbReference type="SAM" id="SignalP"/>
    </source>
</evidence>
<dbReference type="AlphaFoldDB" id="A0A8W8NAZ9"/>
<feature type="compositionally biased region" description="Basic and acidic residues" evidence="9">
    <location>
        <begin position="693"/>
        <end position="719"/>
    </location>
</feature>
<feature type="chain" id="PRO_5036443160" description="alpha-1,2-Mannosidase" evidence="10">
    <location>
        <begin position="22"/>
        <end position="819"/>
    </location>
</feature>
<feature type="active site" evidence="6">
    <location>
        <position position="256"/>
    </location>
</feature>
<feature type="active site" description="Proton donor" evidence="6">
    <location>
        <position position="115"/>
    </location>
</feature>
<keyword evidence="12" id="KW-1185">Reference proteome</keyword>
<evidence type="ECO:0000256" key="1">
    <source>
        <dbReference type="ARBA" id="ARBA00004240"/>
    </source>
</evidence>
<dbReference type="Gene3D" id="1.50.10.10">
    <property type="match status" value="1"/>
</dbReference>
<keyword evidence="3" id="KW-0256">Endoplasmic reticulum</keyword>
<dbReference type="PRINTS" id="PR00747">
    <property type="entry name" value="GLYHDRLASE47"/>
</dbReference>
<dbReference type="GO" id="GO:0005975">
    <property type="term" value="P:carbohydrate metabolic process"/>
    <property type="evidence" value="ECO:0007669"/>
    <property type="project" value="InterPro"/>
</dbReference>
<evidence type="ECO:0000256" key="8">
    <source>
        <dbReference type="RuleBase" id="RU361193"/>
    </source>
</evidence>
<keyword evidence="10" id="KW-0732">Signal</keyword>
<dbReference type="Pfam" id="PF01532">
    <property type="entry name" value="Glyco_hydro_47"/>
    <property type="match status" value="1"/>
</dbReference>
<dbReference type="InterPro" id="IPR012341">
    <property type="entry name" value="6hp_glycosidase-like_sf"/>
</dbReference>
<dbReference type="GO" id="GO:1904154">
    <property type="term" value="P:positive regulation of retrograde protein transport, ER to cytosol"/>
    <property type="evidence" value="ECO:0007669"/>
    <property type="project" value="UniProtKB-ARBA"/>
</dbReference>
<proteinExistence type="inferred from homology"/>
<feature type="signal peptide" evidence="10">
    <location>
        <begin position="1"/>
        <end position="21"/>
    </location>
</feature>
<dbReference type="FunFam" id="1.50.10.10:FF:000015">
    <property type="entry name" value="alpha-1,2-Mannosidase"/>
    <property type="match status" value="1"/>
</dbReference>
<reference evidence="11" key="1">
    <citation type="submission" date="2022-08" db="UniProtKB">
        <authorList>
            <consortium name="EnsemblMetazoa"/>
        </authorList>
    </citation>
    <scope>IDENTIFICATION</scope>
    <source>
        <strain evidence="11">05x7-T-G4-1.051#20</strain>
    </source>
</reference>
<organism evidence="11 12">
    <name type="scientific">Magallana gigas</name>
    <name type="common">Pacific oyster</name>
    <name type="synonym">Crassostrea gigas</name>
    <dbReference type="NCBI Taxonomy" id="29159"/>
    <lineage>
        <taxon>Eukaryota</taxon>
        <taxon>Metazoa</taxon>
        <taxon>Spiralia</taxon>
        <taxon>Lophotrochozoa</taxon>
        <taxon>Mollusca</taxon>
        <taxon>Bivalvia</taxon>
        <taxon>Autobranchia</taxon>
        <taxon>Pteriomorphia</taxon>
        <taxon>Ostreida</taxon>
        <taxon>Ostreoidea</taxon>
        <taxon>Ostreidae</taxon>
        <taxon>Magallana</taxon>
    </lineage>
</organism>
<dbReference type="EC" id="3.2.1.-" evidence="8"/>
<dbReference type="SUPFAM" id="SSF48225">
    <property type="entry name" value="Seven-hairpin glycosidases"/>
    <property type="match status" value="1"/>
</dbReference>
<feature type="binding site" evidence="7">
    <location>
        <position position="473"/>
    </location>
    <ligand>
        <name>Ca(2+)</name>
        <dbReference type="ChEBI" id="CHEBI:29108"/>
    </ligand>
</feature>
<evidence type="ECO:0000313" key="11">
    <source>
        <dbReference type="EnsemblMetazoa" id="G4583.2:cds"/>
    </source>
</evidence>
<feature type="compositionally biased region" description="Basic and acidic residues" evidence="9">
    <location>
        <begin position="662"/>
        <end position="678"/>
    </location>
</feature>
<dbReference type="GO" id="GO:0004571">
    <property type="term" value="F:mannosyl-oligosaccharide 1,2-alpha-mannosidase activity"/>
    <property type="evidence" value="ECO:0007669"/>
    <property type="project" value="InterPro"/>
</dbReference>
<keyword evidence="8" id="KW-0378">Hydrolase</keyword>
<comment type="cofactor">
    <cofactor evidence="7">
        <name>Ca(2+)</name>
        <dbReference type="ChEBI" id="CHEBI:29108"/>
    </cofactor>
</comment>
<dbReference type="EnsemblMetazoa" id="G4583.2">
    <property type="protein sequence ID" value="G4583.2:cds"/>
    <property type="gene ID" value="G4583"/>
</dbReference>
<evidence type="ECO:0000313" key="12">
    <source>
        <dbReference type="Proteomes" id="UP000005408"/>
    </source>
</evidence>
<feature type="active site" evidence="6">
    <location>
        <position position="370"/>
    </location>
</feature>
<comment type="function">
    <text evidence="5">Involved in the endoplasmic reticulum-associated degradation (ERAD) pathway that targets misfolded glycoproteins for degradation in an N-glycan-dependent manner. May initiate ERAD by promoting the first mannose trimming step of ERAD substrates, from Man9GlcNAc2 to Man8GlcNAc2. Seems to recognize and bind to exposed hydrophobic regions in target proteins.</text>
</comment>
<evidence type="ECO:0000256" key="7">
    <source>
        <dbReference type="PIRSR" id="PIRSR601382-2"/>
    </source>
</evidence>